<keyword evidence="1" id="KW-1133">Transmembrane helix</keyword>
<keyword evidence="1" id="KW-0812">Transmembrane</keyword>
<dbReference type="Proteomes" id="UP000534186">
    <property type="component" value="Unassembled WGS sequence"/>
</dbReference>
<proteinExistence type="predicted"/>
<feature type="transmembrane region" description="Helical" evidence="1">
    <location>
        <begin position="31"/>
        <end position="48"/>
    </location>
</feature>
<keyword evidence="1" id="KW-0472">Membrane</keyword>
<gene>
    <name evidence="2" type="ORF">HDF12_004363</name>
</gene>
<sequence>MTTKNNVMAGLGLGVLVGLLLGLSVSNVVGAAVAALTALLATFFGLGSSSSEGRKFEIDVVRITSFSFACVFGVVLGVSARTHGWLSPSISEQVANWQRAGFKADDAQQIVKQMMVGEFASEVGSKTNVMPSQIGVTGLFDSATNWCVLLNPKRSNGSAELVDLARSSNKDLAKLLDATDSLSLDQRADVVRAAYEVKCQ</sequence>
<organism evidence="2 3">
    <name type="scientific">Tunturiibacter lichenicola</name>
    <dbReference type="NCBI Taxonomy" id="2051959"/>
    <lineage>
        <taxon>Bacteria</taxon>
        <taxon>Pseudomonadati</taxon>
        <taxon>Acidobacteriota</taxon>
        <taxon>Terriglobia</taxon>
        <taxon>Terriglobales</taxon>
        <taxon>Acidobacteriaceae</taxon>
        <taxon>Tunturiibacter</taxon>
    </lineage>
</organism>
<evidence type="ECO:0000256" key="1">
    <source>
        <dbReference type="SAM" id="Phobius"/>
    </source>
</evidence>
<feature type="transmembrane region" description="Helical" evidence="1">
    <location>
        <begin position="60"/>
        <end position="80"/>
    </location>
</feature>
<comment type="caution">
    <text evidence="2">The sequence shown here is derived from an EMBL/GenBank/DDBJ whole genome shotgun (WGS) entry which is preliminary data.</text>
</comment>
<evidence type="ECO:0000313" key="2">
    <source>
        <dbReference type="EMBL" id="NYF53964.1"/>
    </source>
</evidence>
<dbReference type="EMBL" id="JACCCV010000002">
    <property type="protein sequence ID" value="NYF53964.1"/>
    <property type="molecule type" value="Genomic_DNA"/>
</dbReference>
<reference evidence="2 3" key="1">
    <citation type="submission" date="2020-07" db="EMBL/GenBank/DDBJ databases">
        <title>Genomic Encyclopedia of Type Strains, Phase IV (KMG-V): Genome sequencing to study the core and pangenomes of soil and plant-associated prokaryotes.</title>
        <authorList>
            <person name="Whitman W."/>
        </authorList>
    </citation>
    <scope>NUCLEOTIDE SEQUENCE [LARGE SCALE GENOMIC DNA]</scope>
    <source>
        <strain evidence="2 3">M8UP30</strain>
    </source>
</reference>
<dbReference type="AlphaFoldDB" id="A0A7Y9NR22"/>
<accession>A0A7Y9NR22</accession>
<name>A0A7Y9NR22_9BACT</name>
<feature type="transmembrane region" description="Helical" evidence="1">
    <location>
        <begin position="7"/>
        <end position="25"/>
    </location>
</feature>
<protein>
    <submittedName>
        <fullName evidence="2">Uncharacterized protein</fullName>
    </submittedName>
</protein>
<evidence type="ECO:0000313" key="3">
    <source>
        <dbReference type="Proteomes" id="UP000534186"/>
    </source>
</evidence>